<feature type="transmembrane region" description="Helical" evidence="2">
    <location>
        <begin position="495"/>
        <end position="513"/>
    </location>
</feature>
<keyword evidence="2" id="KW-1133">Transmembrane helix</keyword>
<protein>
    <submittedName>
        <fullName evidence="3">Uncharacterized protein</fullName>
    </submittedName>
</protein>
<feature type="region of interest" description="Disordered" evidence="1">
    <location>
        <begin position="598"/>
        <end position="660"/>
    </location>
</feature>
<organism evidence="3">
    <name type="scientific">Pseudo-nitzschia australis</name>
    <dbReference type="NCBI Taxonomy" id="44445"/>
    <lineage>
        <taxon>Eukaryota</taxon>
        <taxon>Sar</taxon>
        <taxon>Stramenopiles</taxon>
        <taxon>Ochrophyta</taxon>
        <taxon>Bacillariophyta</taxon>
        <taxon>Bacillariophyceae</taxon>
        <taxon>Bacillariophycidae</taxon>
        <taxon>Bacillariales</taxon>
        <taxon>Bacillariaceae</taxon>
        <taxon>Pseudo-nitzschia</taxon>
    </lineage>
</organism>
<accession>A0A7S4EFL4</accession>
<evidence type="ECO:0000256" key="1">
    <source>
        <dbReference type="SAM" id="MobiDB-lite"/>
    </source>
</evidence>
<keyword evidence="2" id="KW-0472">Membrane</keyword>
<proteinExistence type="predicted"/>
<sequence length="660" mass="74330">MASGMASTISLAVTSTLGKHWDFFVERYYGGFLPWYQNALLRLEIQEWAVYQTALHASAMDSWKALVSTYQIWYLILRPFAILSWIVVQHAGRFLGEHGGKSLQSLAIQTKNFAIWWIHFQLSLNRTQLLGEAGLVGLFVGLYFLRKWLQKQTYWARVVSWYKAKKRVAIQSTTNYFDKLARASKMLALTIPHLIFVGLGVTIRLAFPGAVRYVAYETPVLLVLSVFYPFVSTFLWVQSQRRMDKSVGNSSTSNNGEGKEDGNKNNDASNNENRVSDSKSVSERKKRFETINKKGEKSSPEFVTETKAMATTQYWLNYWQLYAVVQSGGRCCSMIPIVGRFLTSHPMFQFLTGECKLFFFVWVFGMGKILRGITTSASSDAFMTEALPLRMIQIFVTPLVLKLHSLVSDAIPQDLWQTWVVSKTKTSLDLAVLVRMLSEEGRDWLVHITEEARVLTLPSITLLMPGFVTQFGVAYVRYAVPSAKSAKAKSKAAKLVYLQYWILHCCVAGLLAYLEGILWWIPFSTHAVFLLWCYLILPQAIRYLYGILESDLIAFGLLPKVDDSAGATTDISQTRIAHLFDWLVGWLPSADAATSINENEKDDARGEEDQTDVSDKQNSKTETTREVPTSPPPTTTIESGQLNSSTPEVTAGDGPKDKDV</sequence>
<feature type="compositionally biased region" description="Polar residues" evidence="1">
    <location>
        <begin position="639"/>
        <end position="648"/>
    </location>
</feature>
<feature type="transmembrane region" description="Helical" evidence="2">
    <location>
        <begin position="219"/>
        <end position="237"/>
    </location>
</feature>
<feature type="transmembrane region" description="Helical" evidence="2">
    <location>
        <begin position="186"/>
        <end position="207"/>
    </location>
</feature>
<reference evidence="3" key="1">
    <citation type="submission" date="2021-01" db="EMBL/GenBank/DDBJ databases">
        <authorList>
            <person name="Corre E."/>
            <person name="Pelletier E."/>
            <person name="Niang G."/>
            <person name="Scheremetjew M."/>
            <person name="Finn R."/>
            <person name="Kale V."/>
            <person name="Holt S."/>
            <person name="Cochrane G."/>
            <person name="Meng A."/>
            <person name="Brown T."/>
            <person name="Cohen L."/>
        </authorList>
    </citation>
    <scope>NUCLEOTIDE SEQUENCE</scope>
    <source>
        <strain evidence="3">10249 10 AB</strain>
    </source>
</reference>
<feature type="transmembrane region" description="Helical" evidence="2">
    <location>
        <begin position="72"/>
        <end position="91"/>
    </location>
</feature>
<feature type="transmembrane region" description="Helical" evidence="2">
    <location>
        <begin position="128"/>
        <end position="145"/>
    </location>
</feature>
<feature type="region of interest" description="Disordered" evidence="1">
    <location>
        <begin position="245"/>
        <end position="290"/>
    </location>
</feature>
<evidence type="ECO:0000313" key="3">
    <source>
        <dbReference type="EMBL" id="CAE0710318.1"/>
    </source>
</evidence>
<name>A0A7S4EFL4_9STRA</name>
<feature type="compositionally biased region" description="Basic and acidic residues" evidence="1">
    <location>
        <begin position="598"/>
        <end position="625"/>
    </location>
</feature>
<dbReference type="EMBL" id="HBIX01003914">
    <property type="protein sequence ID" value="CAE0710318.1"/>
    <property type="molecule type" value="Transcribed_RNA"/>
</dbReference>
<evidence type="ECO:0000256" key="2">
    <source>
        <dbReference type="SAM" id="Phobius"/>
    </source>
</evidence>
<gene>
    <name evidence="3" type="ORF">PAUS00366_LOCUS3045</name>
</gene>
<feature type="transmembrane region" description="Helical" evidence="2">
    <location>
        <begin position="519"/>
        <end position="537"/>
    </location>
</feature>
<dbReference type="AlphaFoldDB" id="A0A7S4EFL4"/>
<feature type="compositionally biased region" description="Basic and acidic residues" evidence="1">
    <location>
        <begin position="274"/>
        <end position="290"/>
    </location>
</feature>
<keyword evidence="2" id="KW-0812">Transmembrane</keyword>